<dbReference type="Pfam" id="PF10544">
    <property type="entry name" value="T5orf172"/>
    <property type="match status" value="1"/>
</dbReference>
<evidence type="ECO:0000259" key="1">
    <source>
        <dbReference type="Pfam" id="PF10544"/>
    </source>
</evidence>
<reference evidence="2 3" key="1">
    <citation type="submission" date="2020-04" db="EMBL/GenBank/DDBJ databases">
        <authorList>
            <person name="De Canck E."/>
        </authorList>
    </citation>
    <scope>NUCLEOTIDE SEQUENCE [LARGE SCALE GENOMIC DNA]</scope>
    <source>
        <strain evidence="2 3">LMG 3441</strain>
    </source>
</reference>
<name>A0A6S6Z746_9BURK</name>
<keyword evidence="3" id="KW-1185">Reference proteome</keyword>
<proteinExistence type="predicted"/>
<dbReference type="Proteomes" id="UP000494269">
    <property type="component" value="Unassembled WGS sequence"/>
</dbReference>
<dbReference type="EMBL" id="CADIJQ010000001">
    <property type="protein sequence ID" value="CAB3663075.1"/>
    <property type="molecule type" value="Genomic_DNA"/>
</dbReference>
<protein>
    <recommendedName>
        <fullName evidence="1">Bacteriophage T5 Orf172 DNA-binding domain-containing protein</fullName>
    </recommendedName>
</protein>
<gene>
    <name evidence="2" type="ORF">LMG3441_00664</name>
</gene>
<dbReference type="InterPro" id="IPR018306">
    <property type="entry name" value="Phage_T5_Orf172_DNA-bd"/>
</dbReference>
<accession>A0A6S6Z746</accession>
<evidence type="ECO:0000313" key="3">
    <source>
        <dbReference type="Proteomes" id="UP000494269"/>
    </source>
</evidence>
<dbReference type="RefSeq" id="WP_175168772.1">
    <property type="nucleotide sequence ID" value="NZ_CADIJQ010000001.1"/>
</dbReference>
<dbReference type="AlphaFoldDB" id="A0A6S6Z746"/>
<organism evidence="2 3">
    <name type="scientific">Achromobacter kerstersii</name>
    <dbReference type="NCBI Taxonomy" id="1353890"/>
    <lineage>
        <taxon>Bacteria</taxon>
        <taxon>Pseudomonadati</taxon>
        <taxon>Pseudomonadota</taxon>
        <taxon>Betaproteobacteria</taxon>
        <taxon>Burkholderiales</taxon>
        <taxon>Alcaligenaceae</taxon>
        <taxon>Achromobacter</taxon>
    </lineage>
</organism>
<feature type="domain" description="Bacteriophage T5 Orf172 DNA-binding" evidence="1">
    <location>
        <begin position="15"/>
        <end position="87"/>
    </location>
</feature>
<evidence type="ECO:0000313" key="2">
    <source>
        <dbReference type="EMBL" id="CAB3663075.1"/>
    </source>
</evidence>
<sequence>MPAQVAYLYLLVFPAKNVVKVGKAIDILTRLATLKRWWGEPDYDASYCVKAEESLVFRLERALHCFLDEFDAAENAGDGRTELFRVEALPIALRHLELYISSKKPGNYELTKGIPRVVAMPEQNMTRNLRTYKRFAKQGRLALGSLDSTLRKLRYLHRLVALLIRWQHKIQYQWDVIDGKIIFRVRGRWRQAMDSQALWSAFSYHVSGFRGEYHAINLCEGCGSGEVIQFEINSQLLADGERRPDLLQSLLTQAVRWVEELPRRSAATVEEIPLLNISLRDFFEQPDARDTNLMSSVNQISS</sequence>